<evidence type="ECO:0000313" key="2">
    <source>
        <dbReference type="Proteomes" id="UP000016662"/>
    </source>
</evidence>
<organism evidence="1 2">
    <name type="scientific">Ruminococcus callidus ATCC 27760</name>
    <dbReference type="NCBI Taxonomy" id="411473"/>
    <lineage>
        <taxon>Bacteria</taxon>
        <taxon>Bacillati</taxon>
        <taxon>Bacillota</taxon>
        <taxon>Clostridia</taxon>
        <taxon>Eubacteriales</taxon>
        <taxon>Oscillospiraceae</taxon>
        <taxon>Ruminococcus</taxon>
    </lineage>
</organism>
<comment type="caution">
    <text evidence="1">The sequence shown here is derived from an EMBL/GenBank/DDBJ whole genome shotgun (WGS) entry which is preliminary data.</text>
</comment>
<gene>
    <name evidence="1" type="ORF">RUMCAL_00294</name>
</gene>
<dbReference type="AlphaFoldDB" id="U2KY56"/>
<proteinExistence type="predicted"/>
<sequence>MFQNNKGYTYMITPKSESKYKIFDVFKMDMSIGFNDPPKYEFMQILGIDYLSPTRGYWYHCKIADKVYSMSELEITHAIVEGRCHYAT</sequence>
<dbReference type="EMBL" id="AWVF01000031">
    <property type="protein sequence ID" value="ERJ97222.1"/>
    <property type="molecule type" value="Genomic_DNA"/>
</dbReference>
<protein>
    <submittedName>
        <fullName evidence="1">Uncharacterized protein</fullName>
    </submittedName>
</protein>
<keyword evidence="2" id="KW-1185">Reference proteome</keyword>
<dbReference type="HOGENOM" id="CLU_2467127_0_0_9"/>
<dbReference type="STRING" id="411473.RUMCAL_00294"/>
<evidence type="ECO:0000313" key="1">
    <source>
        <dbReference type="EMBL" id="ERJ97222.1"/>
    </source>
</evidence>
<dbReference type="Proteomes" id="UP000016662">
    <property type="component" value="Unassembled WGS sequence"/>
</dbReference>
<reference evidence="1 2" key="1">
    <citation type="submission" date="2013-07" db="EMBL/GenBank/DDBJ databases">
        <authorList>
            <person name="Weinstock G."/>
            <person name="Sodergren E."/>
            <person name="Wylie T."/>
            <person name="Fulton L."/>
            <person name="Fulton R."/>
            <person name="Fronick C."/>
            <person name="O'Laughlin M."/>
            <person name="Godfrey J."/>
            <person name="Miner T."/>
            <person name="Herter B."/>
            <person name="Appelbaum E."/>
            <person name="Cordes M."/>
            <person name="Lek S."/>
            <person name="Wollam A."/>
            <person name="Pepin K.H."/>
            <person name="Palsikar V.B."/>
            <person name="Mitreva M."/>
            <person name="Wilson R.K."/>
        </authorList>
    </citation>
    <scope>NUCLEOTIDE SEQUENCE [LARGE SCALE GENOMIC DNA]</scope>
    <source>
        <strain evidence="1 2">ATCC 27760</strain>
    </source>
</reference>
<name>U2KY56_9FIRM</name>
<accession>U2KY56</accession>